<dbReference type="InterPro" id="IPR020845">
    <property type="entry name" value="AMP-binding_CS"/>
</dbReference>
<dbReference type="PROSITE" id="PS00455">
    <property type="entry name" value="AMP_BINDING"/>
    <property type="match status" value="1"/>
</dbReference>
<evidence type="ECO:0000313" key="6">
    <source>
        <dbReference type="Proteomes" id="UP000195981"/>
    </source>
</evidence>
<protein>
    <submittedName>
        <fullName evidence="5">Long-chain-fatty-acid--CoA ligase</fullName>
        <ecNumber evidence="5">6.2.1.3</ecNumber>
    </submittedName>
</protein>
<feature type="region of interest" description="Disordered" evidence="3">
    <location>
        <begin position="608"/>
        <end position="627"/>
    </location>
</feature>
<feature type="compositionally biased region" description="Polar residues" evidence="3">
    <location>
        <begin position="517"/>
        <end position="527"/>
    </location>
</feature>
<dbReference type="Proteomes" id="UP000195981">
    <property type="component" value="Unassembled WGS sequence"/>
</dbReference>
<dbReference type="PANTHER" id="PTHR43272">
    <property type="entry name" value="LONG-CHAIN-FATTY-ACID--COA LIGASE"/>
    <property type="match status" value="1"/>
</dbReference>
<dbReference type="InterPro" id="IPR000873">
    <property type="entry name" value="AMP-dep_synth/lig_dom"/>
</dbReference>
<dbReference type="EMBL" id="FWFG01000109">
    <property type="protein sequence ID" value="SLM95324.1"/>
    <property type="molecule type" value="Genomic_DNA"/>
</dbReference>
<dbReference type="RefSeq" id="WP_087105095.1">
    <property type="nucleotide sequence ID" value="NZ_FWFG01000109.1"/>
</dbReference>
<dbReference type="GO" id="GO:0016020">
    <property type="term" value="C:membrane"/>
    <property type="evidence" value="ECO:0007669"/>
    <property type="project" value="TreeGrafter"/>
</dbReference>
<keyword evidence="2" id="KW-0067">ATP-binding</keyword>
<reference evidence="5 6" key="1">
    <citation type="submission" date="2017-02" db="EMBL/GenBank/DDBJ databases">
        <authorList>
            <person name="Peterson S.W."/>
        </authorList>
    </citation>
    <scope>NUCLEOTIDE SEQUENCE [LARGE SCALE GENOMIC DNA]</scope>
    <source>
        <strain evidence="5 6">CIP104813</strain>
    </source>
</reference>
<keyword evidence="6" id="KW-1185">Reference proteome</keyword>
<feature type="compositionally biased region" description="Basic and acidic residues" evidence="3">
    <location>
        <begin position="533"/>
        <end position="542"/>
    </location>
</feature>
<dbReference type="OrthoDB" id="9803968at2"/>
<dbReference type="Pfam" id="PF00501">
    <property type="entry name" value="AMP-binding"/>
    <property type="match status" value="1"/>
</dbReference>
<keyword evidence="1" id="KW-0547">Nucleotide-binding</keyword>
<dbReference type="Gene3D" id="3.40.50.12780">
    <property type="entry name" value="N-terminal domain of ligase-like"/>
    <property type="match status" value="1"/>
</dbReference>
<dbReference type="GO" id="GO:0004467">
    <property type="term" value="F:long-chain fatty acid-CoA ligase activity"/>
    <property type="evidence" value="ECO:0007669"/>
    <property type="project" value="UniProtKB-EC"/>
</dbReference>
<feature type="domain" description="AMP-dependent synthetase/ligase" evidence="4">
    <location>
        <begin position="19"/>
        <end position="427"/>
    </location>
</feature>
<gene>
    <name evidence="5" type="ORF">FM110_12565</name>
</gene>
<dbReference type="AlphaFoldDB" id="A0A1X6X7N2"/>
<organism evidence="5 6">
    <name type="scientific">Brachybacterium nesterenkovii</name>
    <dbReference type="NCBI Taxonomy" id="47847"/>
    <lineage>
        <taxon>Bacteria</taxon>
        <taxon>Bacillati</taxon>
        <taxon>Actinomycetota</taxon>
        <taxon>Actinomycetes</taxon>
        <taxon>Micrococcales</taxon>
        <taxon>Dermabacteraceae</taxon>
        <taxon>Brachybacterium</taxon>
    </lineage>
</organism>
<dbReference type="EC" id="6.2.1.3" evidence="5"/>
<evidence type="ECO:0000256" key="3">
    <source>
        <dbReference type="SAM" id="MobiDB-lite"/>
    </source>
</evidence>
<evidence type="ECO:0000256" key="2">
    <source>
        <dbReference type="ARBA" id="ARBA00022840"/>
    </source>
</evidence>
<dbReference type="Pfam" id="PF23562">
    <property type="entry name" value="AMP-binding_C_3"/>
    <property type="match status" value="1"/>
</dbReference>
<dbReference type="SUPFAM" id="SSF56801">
    <property type="entry name" value="Acetyl-CoA synthetase-like"/>
    <property type="match status" value="1"/>
</dbReference>
<evidence type="ECO:0000256" key="1">
    <source>
        <dbReference type="ARBA" id="ARBA00022741"/>
    </source>
</evidence>
<proteinExistence type="predicted"/>
<dbReference type="PANTHER" id="PTHR43272:SF33">
    <property type="entry name" value="AMP-BINDING DOMAIN-CONTAINING PROTEIN-RELATED"/>
    <property type="match status" value="1"/>
</dbReference>
<name>A0A1X6X7N2_9MICO</name>
<keyword evidence="5" id="KW-0436">Ligase</keyword>
<evidence type="ECO:0000259" key="4">
    <source>
        <dbReference type="Pfam" id="PF00501"/>
    </source>
</evidence>
<accession>A0A1X6X7N2</accession>
<feature type="region of interest" description="Disordered" evidence="3">
    <location>
        <begin position="516"/>
        <end position="542"/>
    </location>
</feature>
<evidence type="ECO:0000313" key="5">
    <source>
        <dbReference type="EMBL" id="SLM95324.1"/>
    </source>
</evidence>
<dbReference type="CDD" id="cd05907">
    <property type="entry name" value="VL_LC_FACS_like"/>
    <property type="match status" value="1"/>
</dbReference>
<dbReference type="InterPro" id="IPR042099">
    <property type="entry name" value="ANL_N_sf"/>
</dbReference>
<dbReference type="GO" id="GO:0005524">
    <property type="term" value="F:ATP binding"/>
    <property type="evidence" value="ECO:0007669"/>
    <property type="project" value="UniProtKB-KW"/>
</dbReference>
<sequence length="627" mass="66957">MSTRSPVPDRRTITDLLADRTRSHPGHVAFDVQQEDGTWRPITTRAFEQEVRDLARGLVAIGIEPGDRIAIAAATRYAWTLTDFAAWCAGAVTVPIYPTSAPVQAGAQLRDARASLAVGGTAADAEMLEAAALSGGLAGLPVRTMDPGPADLERLVVLGAEVDPAKIDRRRRLASPDDPATIVHTSGTTGEPRGARITHRNLLGTVDAVAGTYSEIVHDGGRTVIALPLAHILARGLQLICIARGMRIAHVPRREDLLAAFAQLRPTFLVVVPRLLDKILEEAADRASQARLTPLWKVARRDAIARGRALEAADLGTPGRMPLGARFRRPVLDRLLHRRLRAVLGGSVEHLLCGAAPLDPEVSLFFRGIGIPVIEGYGLTETTGPIVANPPDRIRSGTAGLPLPGGEVRIADGGEVLVRGPGVITGYDDPSHDAAAFDDGWLRTGDLGRLEQDGSLVLTGRLKDIIVTANGKNVNPGPWEAAVESDALIEHAVMVGDHRPYLAAVIVLDPTHAQVAASPQLSGTSRGTGPRPDNGRLRRIDDPHLRAAVSARIDAANAQRSRPEQVRRFVLTTAGTELAAQLRTPTLKLRRHRLTEAAADLIEEMYAAHGQQRATSSAPRPRYGGDS</sequence>